<keyword evidence="3" id="KW-1185">Reference proteome</keyword>
<dbReference type="Proteomes" id="UP000799778">
    <property type="component" value="Unassembled WGS sequence"/>
</dbReference>
<dbReference type="EMBL" id="ML978078">
    <property type="protein sequence ID" value="KAF2009738.1"/>
    <property type="molecule type" value="Genomic_DNA"/>
</dbReference>
<protein>
    <submittedName>
        <fullName evidence="2">Uncharacterized protein</fullName>
    </submittedName>
</protein>
<sequence length="238" mass="26865">MTPSTSQKEDSPPKHPHQSNPTRQPLPFAQKSRLVVTNHKVHPTQPSTPQTSLLLSLSLAQKIHNLILASRQIEQFAHGTFNSSEGEKNVEKRIDNVISLYNSLREEVECELECVWVNAGLIPAQLPTFPVANNGVINTHRNKGMKRKRSMEEEIHQENRNKKQKTEGITYDKAIEGEREGDWSAPTLLQPIGESNTSIPLTKYEKYKMNAWGFESAWGCGEPVMDLQMSPRAYPVQA</sequence>
<feature type="compositionally biased region" description="Basic and acidic residues" evidence="1">
    <location>
        <begin position="150"/>
        <end position="166"/>
    </location>
</feature>
<dbReference type="RefSeq" id="XP_033378077.1">
    <property type="nucleotide sequence ID" value="XM_033526263.1"/>
</dbReference>
<dbReference type="GeneID" id="54283660"/>
<name>A0A6A5X9U1_9PLEO</name>
<evidence type="ECO:0000313" key="3">
    <source>
        <dbReference type="Proteomes" id="UP000799778"/>
    </source>
</evidence>
<reference evidence="2" key="1">
    <citation type="journal article" date="2020" name="Stud. Mycol.">
        <title>101 Dothideomycetes genomes: a test case for predicting lifestyles and emergence of pathogens.</title>
        <authorList>
            <person name="Haridas S."/>
            <person name="Albert R."/>
            <person name="Binder M."/>
            <person name="Bloem J."/>
            <person name="Labutti K."/>
            <person name="Salamov A."/>
            <person name="Andreopoulos B."/>
            <person name="Baker S."/>
            <person name="Barry K."/>
            <person name="Bills G."/>
            <person name="Bluhm B."/>
            <person name="Cannon C."/>
            <person name="Castanera R."/>
            <person name="Culley D."/>
            <person name="Daum C."/>
            <person name="Ezra D."/>
            <person name="Gonzalez J."/>
            <person name="Henrissat B."/>
            <person name="Kuo A."/>
            <person name="Liang C."/>
            <person name="Lipzen A."/>
            <person name="Lutzoni F."/>
            <person name="Magnuson J."/>
            <person name="Mondo S."/>
            <person name="Nolan M."/>
            <person name="Ohm R."/>
            <person name="Pangilinan J."/>
            <person name="Park H.-J."/>
            <person name="Ramirez L."/>
            <person name="Alfaro M."/>
            <person name="Sun H."/>
            <person name="Tritt A."/>
            <person name="Yoshinaga Y."/>
            <person name="Zwiers L.-H."/>
            <person name="Turgeon B."/>
            <person name="Goodwin S."/>
            <person name="Spatafora J."/>
            <person name="Crous P."/>
            <person name="Grigoriev I."/>
        </authorList>
    </citation>
    <scope>NUCLEOTIDE SEQUENCE</scope>
    <source>
        <strain evidence="2">CBS 175.79</strain>
    </source>
</reference>
<evidence type="ECO:0000313" key="2">
    <source>
        <dbReference type="EMBL" id="KAF2009738.1"/>
    </source>
</evidence>
<organism evidence="2 3">
    <name type="scientific">Aaosphaeria arxii CBS 175.79</name>
    <dbReference type="NCBI Taxonomy" id="1450172"/>
    <lineage>
        <taxon>Eukaryota</taxon>
        <taxon>Fungi</taxon>
        <taxon>Dikarya</taxon>
        <taxon>Ascomycota</taxon>
        <taxon>Pezizomycotina</taxon>
        <taxon>Dothideomycetes</taxon>
        <taxon>Pleosporomycetidae</taxon>
        <taxon>Pleosporales</taxon>
        <taxon>Pleosporales incertae sedis</taxon>
        <taxon>Aaosphaeria</taxon>
    </lineage>
</organism>
<dbReference type="AlphaFoldDB" id="A0A6A5X9U1"/>
<proteinExistence type="predicted"/>
<gene>
    <name evidence="2" type="ORF">BU24DRAFT_415038</name>
</gene>
<feature type="region of interest" description="Disordered" evidence="1">
    <location>
        <begin position="1"/>
        <end position="26"/>
    </location>
</feature>
<accession>A0A6A5X9U1</accession>
<feature type="region of interest" description="Disordered" evidence="1">
    <location>
        <begin position="142"/>
        <end position="166"/>
    </location>
</feature>
<dbReference type="OrthoDB" id="3800982at2759"/>
<evidence type="ECO:0000256" key="1">
    <source>
        <dbReference type="SAM" id="MobiDB-lite"/>
    </source>
</evidence>